<dbReference type="GO" id="GO:0015833">
    <property type="term" value="P:peptide transport"/>
    <property type="evidence" value="ECO:0007669"/>
    <property type="project" value="TreeGrafter"/>
</dbReference>
<accession>A0AA45C4X9</accession>
<dbReference type="Pfam" id="PF00496">
    <property type="entry name" value="SBP_bac_5"/>
    <property type="match status" value="1"/>
</dbReference>
<reference evidence="5 6" key="1">
    <citation type="submission" date="2018-05" db="EMBL/GenBank/DDBJ databases">
        <title>Genomic Encyclopedia of Type Strains, Phase IV (KMG-IV): sequencing the most valuable type-strain genomes for metagenomic binning, comparative biology and taxonomic classification.</title>
        <authorList>
            <person name="Goeker M."/>
        </authorList>
    </citation>
    <scope>NUCLEOTIDE SEQUENCE [LARGE SCALE GENOMIC DNA]</scope>
    <source>
        <strain evidence="5 6">DSM 24906</strain>
    </source>
</reference>
<keyword evidence="2" id="KW-0813">Transport</keyword>
<dbReference type="SUPFAM" id="SSF53850">
    <property type="entry name" value="Periplasmic binding protein-like II"/>
    <property type="match status" value="1"/>
</dbReference>
<dbReference type="AlphaFoldDB" id="A0AA45C4X9"/>
<dbReference type="InterPro" id="IPR039424">
    <property type="entry name" value="SBP_5"/>
</dbReference>
<comment type="caution">
    <text evidence="5">The sequence shown here is derived from an EMBL/GenBank/DDBJ whole genome shotgun (WGS) entry which is preliminary data.</text>
</comment>
<keyword evidence="6" id="KW-1185">Reference proteome</keyword>
<proteinExistence type="inferred from homology"/>
<protein>
    <submittedName>
        <fullName evidence="5">Peptide/nickel transport system substrate-binding protein</fullName>
    </submittedName>
</protein>
<evidence type="ECO:0000256" key="2">
    <source>
        <dbReference type="ARBA" id="ARBA00022448"/>
    </source>
</evidence>
<keyword evidence="3" id="KW-0732">Signal</keyword>
<name>A0AA45C4X9_9BACT</name>
<evidence type="ECO:0000259" key="4">
    <source>
        <dbReference type="Pfam" id="PF00496"/>
    </source>
</evidence>
<dbReference type="PANTHER" id="PTHR30290">
    <property type="entry name" value="PERIPLASMIC BINDING COMPONENT OF ABC TRANSPORTER"/>
    <property type="match status" value="1"/>
</dbReference>
<evidence type="ECO:0000256" key="3">
    <source>
        <dbReference type="ARBA" id="ARBA00022729"/>
    </source>
</evidence>
<feature type="domain" description="Solute-binding protein family 5" evidence="4">
    <location>
        <begin position="103"/>
        <end position="270"/>
    </location>
</feature>
<dbReference type="GO" id="GO:1904680">
    <property type="term" value="F:peptide transmembrane transporter activity"/>
    <property type="evidence" value="ECO:0007669"/>
    <property type="project" value="TreeGrafter"/>
</dbReference>
<evidence type="ECO:0000313" key="5">
    <source>
        <dbReference type="EMBL" id="PWJ87418.1"/>
    </source>
</evidence>
<dbReference type="InterPro" id="IPR000914">
    <property type="entry name" value="SBP_5_dom"/>
</dbReference>
<comment type="similarity">
    <text evidence="1">Belongs to the bacterial solute-binding protein 5 family.</text>
</comment>
<dbReference type="PANTHER" id="PTHR30290:SF9">
    <property type="entry name" value="OLIGOPEPTIDE-BINDING PROTEIN APPA"/>
    <property type="match status" value="1"/>
</dbReference>
<evidence type="ECO:0000313" key="6">
    <source>
        <dbReference type="Proteomes" id="UP000245921"/>
    </source>
</evidence>
<gene>
    <name evidence="5" type="ORF">C7380_12429</name>
</gene>
<dbReference type="Gene3D" id="3.10.105.10">
    <property type="entry name" value="Dipeptide-binding Protein, Domain 3"/>
    <property type="match status" value="1"/>
</dbReference>
<dbReference type="EMBL" id="QGGI01000024">
    <property type="protein sequence ID" value="PWJ87418.1"/>
    <property type="molecule type" value="Genomic_DNA"/>
</dbReference>
<organism evidence="5 6">
    <name type="scientific">Oceanotoga teriensis</name>
    <dbReference type="NCBI Taxonomy" id="515440"/>
    <lineage>
        <taxon>Bacteria</taxon>
        <taxon>Thermotogati</taxon>
        <taxon>Thermotogota</taxon>
        <taxon>Thermotogae</taxon>
        <taxon>Petrotogales</taxon>
        <taxon>Petrotogaceae</taxon>
        <taxon>Oceanotoga</taxon>
    </lineage>
</organism>
<dbReference type="Proteomes" id="UP000245921">
    <property type="component" value="Unassembled WGS sequence"/>
</dbReference>
<dbReference type="RefSeq" id="WP_109606314.1">
    <property type="nucleotide sequence ID" value="NZ_QGGI01000024.1"/>
</dbReference>
<evidence type="ECO:0000256" key="1">
    <source>
        <dbReference type="ARBA" id="ARBA00005695"/>
    </source>
</evidence>
<sequence length="828" mass="93925">MRKFLLFLFILVMVLSFAVKGPQPDKIYFGARMSQDIAVKDISEGIFDLFMNSVPGSMFKGLDKATRDKLDVYSVPSGSWDLILNPIPNAAPYQVEVQGKTYFNPFAIREIRFAMNFLIDRKYIVEEIQGGSGGPSFTPATPGQPNAWKVDLVAQKMGITPEGDKEKALADIEAAMQKASQIPENKGKLVKKDGFWYFNNEPVTIKFIIRVDDPEGRLKLGNYVSDLVEEAGIKVERLLWDRSKASNTVYNTDPADYIWQMYTEGWGAGSTYVWWRTPVNQHLAPRGTNMPGWGLDTWWNYEQPEIDKLASDFMNGNFLTEEEYWEKITKATELGIHDSIRLFITYQNDFYVANKDRFIERMPYGLGDGLNRWSLENAKVKDNILKIIQFSAAGNLFMNAWDPIGYNGFGDTYSSNVSTVMFERSMIDTPFGVTVERVATLKDFKSAPYKDAEGNIKGNINVPADAEIYDINQKKYVPVGNGVKSVFEATWDLSYFKWHHGRMMDVRDYIYANSFIFDWSTKANDQDKKYHPHMEMQFKDSIDSVYVAWEILDDNTIRTYGNYNFPMNKLDMAGGYAPSLRISSRNPGVGVAWEIAEALALLVIENDSQSGTKWGFNQEEGVEEVDVKTPKCVKDIRAKLNQMIDRKYIPEELNGLITADEAIKDYKMAIDFIDKYNHAFIGYGPFMLTKIDTDSNYVELSAYRDASYPFEKGHWEKIYKKDRARIDSLTAPDIAMSGEDAEFEINVSKVSFPNDETALANEAEVKIILVTPEGEVEFDAMNYGPGEFMGLIPSTATEKLDSGSYIYVVTATLDGLFVDTKTGSLVIY</sequence>